<evidence type="ECO:0000313" key="2">
    <source>
        <dbReference type="Proteomes" id="UP001596392"/>
    </source>
</evidence>
<keyword evidence="2" id="KW-1185">Reference proteome</keyword>
<accession>A0ABW2GWC7</accession>
<proteinExistence type="predicted"/>
<gene>
    <name evidence="1" type="ORF">ACFQO7_17585</name>
</gene>
<evidence type="ECO:0000313" key="1">
    <source>
        <dbReference type="EMBL" id="MFC7244289.1"/>
    </source>
</evidence>
<dbReference type="RefSeq" id="WP_376807344.1">
    <property type="nucleotide sequence ID" value="NZ_JBHTAC010000016.1"/>
</dbReference>
<comment type="caution">
    <text evidence="1">The sequence shown here is derived from an EMBL/GenBank/DDBJ whole genome shotgun (WGS) entry which is preliminary data.</text>
</comment>
<dbReference type="Proteomes" id="UP001596392">
    <property type="component" value="Unassembled WGS sequence"/>
</dbReference>
<dbReference type="EMBL" id="JBHTAC010000016">
    <property type="protein sequence ID" value="MFC7244289.1"/>
    <property type="molecule type" value="Genomic_DNA"/>
</dbReference>
<sequence length="208" mass="22420">MEDPRELVSWSVDAPGLGRRHQRSLQDAAASAASWIEQWPGCVSATVSGPILLRVEVSAPGDVALQPLAAELIDGVVELSITVDRQALEGSAPLLRRHVLDAFLAGIELGASVAPHQPPIEVWIEPEEEEETAELHTLDVLGAELSMLAEGEVMVIRPLREGADGLTQYHELDDALVARLARSKLGELLDTSSHPDAVSWTIQVSHSR</sequence>
<protein>
    <submittedName>
        <fullName evidence="1">Uncharacterized protein</fullName>
    </submittedName>
</protein>
<reference evidence="2" key="1">
    <citation type="journal article" date="2019" name="Int. J. Syst. Evol. Microbiol.">
        <title>The Global Catalogue of Microorganisms (GCM) 10K type strain sequencing project: providing services to taxonomists for standard genome sequencing and annotation.</title>
        <authorList>
            <consortium name="The Broad Institute Genomics Platform"/>
            <consortium name="The Broad Institute Genome Sequencing Center for Infectious Disease"/>
            <person name="Wu L."/>
            <person name="Ma J."/>
        </authorList>
    </citation>
    <scope>NUCLEOTIDE SEQUENCE [LARGE SCALE GENOMIC DNA]</scope>
    <source>
        <strain evidence="2">CGMCC 1.9106</strain>
    </source>
</reference>
<organism evidence="1 2">
    <name type="scientific">Catellatospora aurea</name>
    <dbReference type="NCBI Taxonomy" id="1337874"/>
    <lineage>
        <taxon>Bacteria</taxon>
        <taxon>Bacillati</taxon>
        <taxon>Actinomycetota</taxon>
        <taxon>Actinomycetes</taxon>
        <taxon>Micromonosporales</taxon>
        <taxon>Micromonosporaceae</taxon>
        <taxon>Catellatospora</taxon>
    </lineage>
</organism>
<name>A0ABW2GWC7_9ACTN</name>